<evidence type="ECO:0008006" key="6">
    <source>
        <dbReference type="Google" id="ProtNLM"/>
    </source>
</evidence>
<dbReference type="CDD" id="cd02440">
    <property type="entry name" value="AdoMet_MTases"/>
    <property type="match status" value="1"/>
</dbReference>
<feature type="region of interest" description="Disordered" evidence="3">
    <location>
        <begin position="466"/>
        <end position="516"/>
    </location>
</feature>
<evidence type="ECO:0000256" key="3">
    <source>
        <dbReference type="SAM" id="MobiDB-lite"/>
    </source>
</evidence>
<comment type="caution">
    <text evidence="4">The sequence shown here is derived from an EMBL/GenBank/DDBJ whole genome shotgun (WGS) entry which is preliminary data.</text>
</comment>
<dbReference type="PANTHER" id="PTHR13393:SF0">
    <property type="entry name" value="RNA N6-ADENOSINE-METHYLTRANSFERASE METTL16"/>
    <property type="match status" value="1"/>
</dbReference>
<protein>
    <recommendedName>
        <fullName evidence="6">U6 small nuclear RNA (adenine-(43)-N(6))-methyltransferase</fullName>
    </recommendedName>
</protein>
<keyword evidence="2" id="KW-0808">Transferase</keyword>
<dbReference type="InterPro" id="IPR029063">
    <property type="entry name" value="SAM-dependent_MTases_sf"/>
</dbReference>
<keyword evidence="1" id="KW-0489">Methyltransferase</keyword>
<evidence type="ECO:0000256" key="1">
    <source>
        <dbReference type="ARBA" id="ARBA00022603"/>
    </source>
</evidence>
<dbReference type="Gene3D" id="3.40.50.150">
    <property type="entry name" value="Vaccinia Virus protein VP39"/>
    <property type="match status" value="1"/>
</dbReference>
<feature type="compositionally biased region" description="Basic and acidic residues" evidence="3">
    <location>
        <begin position="479"/>
        <end position="516"/>
    </location>
</feature>
<organism evidence="4 5">
    <name type="scientific">Apiospora marii</name>
    <dbReference type="NCBI Taxonomy" id="335849"/>
    <lineage>
        <taxon>Eukaryota</taxon>
        <taxon>Fungi</taxon>
        <taxon>Dikarya</taxon>
        <taxon>Ascomycota</taxon>
        <taxon>Pezizomycotina</taxon>
        <taxon>Sordariomycetes</taxon>
        <taxon>Xylariomycetidae</taxon>
        <taxon>Amphisphaeriales</taxon>
        <taxon>Apiosporaceae</taxon>
        <taxon>Apiospora</taxon>
    </lineage>
</organism>
<proteinExistence type="predicted"/>
<dbReference type="Proteomes" id="UP001396898">
    <property type="component" value="Unassembled WGS sequence"/>
</dbReference>
<dbReference type="SUPFAM" id="SSF53335">
    <property type="entry name" value="S-adenosyl-L-methionine-dependent methyltransferases"/>
    <property type="match status" value="1"/>
</dbReference>
<accession>A0ABR1SJU5</accession>
<gene>
    <name evidence="4" type="ORF">PG991_003181</name>
</gene>
<dbReference type="Pfam" id="PF05971">
    <property type="entry name" value="Methyltransf_10"/>
    <property type="match status" value="1"/>
</dbReference>
<feature type="region of interest" description="Disordered" evidence="3">
    <location>
        <begin position="1"/>
        <end position="86"/>
    </location>
</feature>
<sequence length="574" mass="62491">MASPSNDPSVPRGLKRKHDGNAPRLTPSQRLAAARRAGIETSVDPTELGIDDLTKKTVAEPVASSDADNDGKENATSPMKKKARQDEGCYERLYASELDFEALGKEDGDFGALLTAGRHLDFTDPAAMMQLTKTLLKRDFDLQVELPDDRLCPPVPNRHNYILWLKSLLDTTSSTYADAYEPEREVMGLDVGTGASAVYPLLGCAQRPSWSFIATDIDAKSLSCARRNVALNGLESRIRVLARDDSSASLIPDLDELDTPQLDFVMTNPPFYESEAELRDLAAQKALPPASACTGAPHEMVCEGGEVGFIQRLLDESLVLRERVQWYTAMVGKQSSLGIVVDRLRCQGVDNYAVAQFVQGHKTRRWAVGWSLGARRPAVRACRGGGLVGGLTDGNGKSLLPQVTEMTVASRTVRTPTAASQLENTFWTQLEDVTDGLDLVAWSLDEERLRGVGFTDGNVWGRAYRRQKRRAAAPMENGEEGKGDDGGKKEEEGQEKEKGKSGDAIGDRTKSKKEPAECPFGFSISIQTRGKQNTEGATVQEVAAVVRWLQGSDVGLFESFCGMLRNGFVAVTTG</sequence>
<reference evidence="4 5" key="1">
    <citation type="submission" date="2023-01" db="EMBL/GenBank/DDBJ databases">
        <title>Analysis of 21 Apiospora genomes using comparative genomics revels a genus with tremendous synthesis potential of carbohydrate active enzymes and secondary metabolites.</title>
        <authorList>
            <person name="Sorensen T."/>
        </authorList>
    </citation>
    <scope>NUCLEOTIDE SEQUENCE [LARGE SCALE GENOMIC DNA]</scope>
    <source>
        <strain evidence="4 5">CBS 20057</strain>
    </source>
</reference>
<name>A0ABR1SJU5_9PEZI</name>
<dbReference type="PANTHER" id="PTHR13393">
    <property type="entry name" value="SAM-DEPENDENT METHYLTRANSFERASE"/>
    <property type="match status" value="1"/>
</dbReference>
<evidence type="ECO:0000313" key="5">
    <source>
        <dbReference type="Proteomes" id="UP001396898"/>
    </source>
</evidence>
<dbReference type="EMBL" id="JAQQWI010000006">
    <property type="protein sequence ID" value="KAK8033783.1"/>
    <property type="molecule type" value="Genomic_DNA"/>
</dbReference>
<dbReference type="InterPro" id="IPR010286">
    <property type="entry name" value="METTL16/RlmF"/>
</dbReference>
<keyword evidence="5" id="KW-1185">Reference proteome</keyword>
<evidence type="ECO:0000256" key="2">
    <source>
        <dbReference type="ARBA" id="ARBA00022679"/>
    </source>
</evidence>
<evidence type="ECO:0000313" key="4">
    <source>
        <dbReference type="EMBL" id="KAK8033783.1"/>
    </source>
</evidence>